<feature type="compositionally biased region" description="Polar residues" evidence="1">
    <location>
        <begin position="192"/>
        <end position="271"/>
    </location>
</feature>
<feature type="compositionally biased region" description="Low complexity" evidence="1">
    <location>
        <begin position="23"/>
        <end position="35"/>
    </location>
</feature>
<feature type="chain" id="PRO_5045309596" evidence="2">
    <location>
        <begin position="18"/>
        <end position="705"/>
    </location>
</feature>
<evidence type="ECO:0000313" key="5">
    <source>
        <dbReference type="Proteomes" id="UP001489902"/>
    </source>
</evidence>
<feature type="compositionally biased region" description="Gly residues" evidence="1">
    <location>
        <begin position="181"/>
        <end position="190"/>
    </location>
</feature>
<gene>
    <name evidence="4" type="ORF">QYS62_005236</name>
</gene>
<feature type="compositionally biased region" description="Basic and acidic residues" evidence="1">
    <location>
        <begin position="596"/>
        <end position="607"/>
    </location>
</feature>
<evidence type="ECO:0000259" key="3">
    <source>
        <dbReference type="PROSITE" id="PS51212"/>
    </source>
</evidence>
<feature type="region of interest" description="Disordered" evidence="1">
    <location>
        <begin position="22"/>
        <end position="61"/>
    </location>
</feature>
<dbReference type="SMART" id="SM00321">
    <property type="entry name" value="WSC"/>
    <property type="match status" value="1"/>
</dbReference>
<keyword evidence="5" id="KW-1185">Reference proteome</keyword>
<feature type="compositionally biased region" description="Gly residues" evidence="1">
    <location>
        <begin position="621"/>
        <end position="635"/>
    </location>
</feature>
<protein>
    <submittedName>
        <fullName evidence="4">WSC domain-containing protein</fullName>
    </submittedName>
</protein>
<dbReference type="InterPro" id="IPR002889">
    <property type="entry name" value="WSC_carb-bd"/>
</dbReference>
<feature type="region of interest" description="Disordered" evidence="1">
    <location>
        <begin position="596"/>
        <end position="683"/>
    </location>
</feature>
<organism evidence="4 5">
    <name type="scientific">Fusarium acuminatum</name>
    <dbReference type="NCBI Taxonomy" id="5515"/>
    <lineage>
        <taxon>Eukaryota</taxon>
        <taxon>Fungi</taxon>
        <taxon>Dikarya</taxon>
        <taxon>Ascomycota</taxon>
        <taxon>Pezizomycotina</taxon>
        <taxon>Sordariomycetes</taxon>
        <taxon>Hypocreomycetidae</taxon>
        <taxon>Hypocreales</taxon>
        <taxon>Nectriaceae</taxon>
        <taxon>Fusarium</taxon>
        <taxon>Fusarium tricinctum species complex</taxon>
    </lineage>
</organism>
<reference evidence="4 5" key="1">
    <citation type="submission" date="2024-04" db="EMBL/GenBank/DDBJ databases">
        <title>Complete genome sequence of Fusarium acuminatum.</title>
        <authorList>
            <person name="Lan B."/>
        </authorList>
    </citation>
    <scope>NUCLEOTIDE SEQUENCE [LARGE SCALE GENOMIC DNA]</scope>
    <source>
        <strain evidence="4">1A</strain>
    </source>
</reference>
<dbReference type="EMBL" id="CP151262">
    <property type="protein sequence ID" value="WZH44217.1"/>
    <property type="molecule type" value="Genomic_DNA"/>
</dbReference>
<feature type="signal peptide" evidence="2">
    <location>
        <begin position="1"/>
        <end position="17"/>
    </location>
</feature>
<proteinExistence type="predicted"/>
<evidence type="ECO:0000313" key="4">
    <source>
        <dbReference type="EMBL" id="WZH44217.1"/>
    </source>
</evidence>
<dbReference type="Proteomes" id="UP001489902">
    <property type="component" value="Chromosome 3"/>
</dbReference>
<dbReference type="PROSITE" id="PS51212">
    <property type="entry name" value="WSC"/>
    <property type="match status" value="1"/>
</dbReference>
<feature type="domain" description="WSC" evidence="3">
    <location>
        <begin position="297"/>
        <end position="387"/>
    </location>
</feature>
<feature type="compositionally biased region" description="Low complexity" evidence="1">
    <location>
        <begin position="138"/>
        <end position="149"/>
    </location>
</feature>
<accession>A0ABZ2WTY1</accession>
<sequence length="705" mass="72186">MRFTSGVLLALATSVMGQRFTNSSAPATGSATTTSLEPSASAGAPQPVDLGDAELGPGASLVTNPDGSTAVALVAGPNGIASFAVGGSFPDGISLGDLIQILFDILVLLIENQKRAATDCTLSVTIDGATVYNSQLETGSSSPSTQGTPAGADTPRLEFVQSCGDNPVELRVSNVKVAAGSGDGGNGGGNPVTETNSEGATTDSTGATVIATETNTNSEGATTDASGETVIPTETNTNSEGATTNSEGETIIPTETNTNSEGATTNSEGETVTATGTTTAATSTATSAAGFPGTVGDFFLFGCVKSTAGFPTFDFSLSDGAMDLELCASQCEGRSYFGVHDENCYCGDEINDDDTTRVNTDECDIECPGDDSEFCGGNLLLNQVSRRQDAIPNTFLLTVYVSVGGADVTLTDIITATETDQSTITTVFTTTITGPSTTETQTITAIYECYNGQCYPETGKNGHIVYIFKPYPGEECDGQTVYISEPCSCKGGSQYVPKYCSDNSCHGLTVYKPEECHDWYNYDTCYTPADCDVCEHGEIVYKPFENSWGTPDHPNVVEIPTCHSSGCPSQPGCTGPDCVSHDNGCVGPDCDSHYNDSHDNNGHEDTGSKGGETGPDYEGTGSKGESGSEGSGSKGETGPDYEGTGSKGETGSEGSGSKGETGPDYEGSGSKGESHPGDYPTIVNSAGRQAVSAVALLAAVAAALL</sequence>
<feature type="region of interest" description="Disordered" evidence="1">
    <location>
        <begin position="179"/>
        <end position="271"/>
    </location>
</feature>
<name>A0ABZ2WTY1_9HYPO</name>
<dbReference type="Pfam" id="PF01822">
    <property type="entry name" value="WSC"/>
    <property type="match status" value="1"/>
</dbReference>
<feature type="region of interest" description="Disordered" evidence="1">
    <location>
        <begin position="136"/>
        <end position="155"/>
    </location>
</feature>
<feature type="compositionally biased region" description="Gly residues" evidence="1">
    <location>
        <begin position="645"/>
        <end position="659"/>
    </location>
</feature>
<evidence type="ECO:0000256" key="2">
    <source>
        <dbReference type="SAM" id="SignalP"/>
    </source>
</evidence>
<evidence type="ECO:0000256" key="1">
    <source>
        <dbReference type="SAM" id="MobiDB-lite"/>
    </source>
</evidence>
<keyword evidence="2" id="KW-0732">Signal</keyword>